<evidence type="ECO:0000259" key="2">
    <source>
        <dbReference type="SMART" id="SM00849"/>
    </source>
</evidence>
<name>A0ABV3Y0A0_9ACTN</name>
<dbReference type="Gene3D" id="3.60.15.10">
    <property type="entry name" value="Ribonuclease Z/Hydroxyacylglutathione hydrolase-like"/>
    <property type="match status" value="1"/>
</dbReference>
<dbReference type="InterPro" id="IPR050855">
    <property type="entry name" value="NDM-1-like"/>
</dbReference>
<dbReference type="PANTHER" id="PTHR42951">
    <property type="entry name" value="METALLO-BETA-LACTAMASE DOMAIN-CONTAINING"/>
    <property type="match status" value="1"/>
</dbReference>
<proteinExistence type="predicted"/>
<protein>
    <submittedName>
        <fullName evidence="3">MBL fold metallo-hydrolase</fullName>
    </submittedName>
</protein>
<evidence type="ECO:0000313" key="4">
    <source>
        <dbReference type="Proteomes" id="UP001560267"/>
    </source>
</evidence>
<reference evidence="3 4" key="1">
    <citation type="submission" date="2024-07" db="EMBL/GenBank/DDBJ databases">
        <title>Draft Genome Sequence of Ferrimicrobium acidiphilum Strain YE2023, Isolated from a Pulp of Bioleach Reactor.</title>
        <authorList>
            <person name="Elkina Y.A."/>
            <person name="Bulaeva A.G."/>
            <person name="Beletsky A.V."/>
            <person name="Mardanov A.V."/>
        </authorList>
    </citation>
    <scope>NUCLEOTIDE SEQUENCE [LARGE SCALE GENOMIC DNA]</scope>
    <source>
        <strain evidence="3 4">YE2023</strain>
    </source>
</reference>
<feature type="region of interest" description="Disordered" evidence="1">
    <location>
        <begin position="1"/>
        <end position="26"/>
    </location>
</feature>
<dbReference type="SUPFAM" id="SSF56281">
    <property type="entry name" value="Metallo-hydrolase/oxidoreductase"/>
    <property type="match status" value="1"/>
</dbReference>
<sequence length="332" mass="36018">MSLSDGSQQRAPAMGHDRVSPLGQEPEHRTVSAMIHVEEVGDGIFAFIQRDGSWYLNNAGIIPERKLSYFVDSAATVNRTKVIIEEARRLGVGDRVGMIATHHHGDHTNGNATIDPTFIVAHASVPAEMAQGFAVPPPGLFNDVDWGEIVVRQPDVVFERELDLQIGERLVRVLHFGRPAHTLGDAVVYFPQDHVLFAGDLAFNGGTPFALMGSVQGWLDTLVALRALEVTVVVPGHGDPCGMDVFDGIERYLRFVLELAGNALREGVSPLEAAVNTDLGDFAQWHDSERIVGNLHRAMAELSGASPGSPINIQTAFVDMLKYNGGPLRCFA</sequence>
<accession>A0ABV3Y0A0</accession>
<organism evidence="3 4">
    <name type="scientific">Ferrimicrobium acidiphilum</name>
    <dbReference type="NCBI Taxonomy" id="121039"/>
    <lineage>
        <taxon>Bacteria</taxon>
        <taxon>Bacillati</taxon>
        <taxon>Actinomycetota</taxon>
        <taxon>Acidimicrobiia</taxon>
        <taxon>Acidimicrobiales</taxon>
        <taxon>Acidimicrobiaceae</taxon>
        <taxon>Ferrimicrobium</taxon>
    </lineage>
</organism>
<feature type="compositionally biased region" description="Polar residues" evidence="1">
    <location>
        <begin position="1"/>
        <end position="10"/>
    </location>
</feature>
<feature type="compositionally biased region" description="Basic and acidic residues" evidence="1">
    <location>
        <begin position="15"/>
        <end position="26"/>
    </location>
</feature>
<dbReference type="PANTHER" id="PTHR42951:SF4">
    <property type="entry name" value="ACYL-COENZYME A THIOESTERASE MBLAC2"/>
    <property type="match status" value="1"/>
</dbReference>
<dbReference type="Proteomes" id="UP001560267">
    <property type="component" value="Unassembled WGS sequence"/>
</dbReference>
<dbReference type="RefSeq" id="WP_369084283.1">
    <property type="nucleotide sequence ID" value="NZ_JBFSHR010000009.1"/>
</dbReference>
<gene>
    <name evidence="3" type="ORF">AB6A68_03950</name>
</gene>
<dbReference type="InterPro" id="IPR036866">
    <property type="entry name" value="RibonucZ/Hydroxyglut_hydro"/>
</dbReference>
<evidence type="ECO:0000313" key="3">
    <source>
        <dbReference type="EMBL" id="MEX6428986.1"/>
    </source>
</evidence>
<dbReference type="SMART" id="SM00849">
    <property type="entry name" value="Lactamase_B"/>
    <property type="match status" value="1"/>
</dbReference>
<dbReference type="CDD" id="cd16282">
    <property type="entry name" value="metallo-hydrolase-like_MBL-fold"/>
    <property type="match status" value="1"/>
</dbReference>
<dbReference type="Pfam" id="PF00753">
    <property type="entry name" value="Lactamase_B"/>
    <property type="match status" value="1"/>
</dbReference>
<dbReference type="InterPro" id="IPR001279">
    <property type="entry name" value="Metallo-B-lactamas"/>
</dbReference>
<keyword evidence="4" id="KW-1185">Reference proteome</keyword>
<evidence type="ECO:0000256" key="1">
    <source>
        <dbReference type="SAM" id="MobiDB-lite"/>
    </source>
</evidence>
<feature type="domain" description="Metallo-beta-lactamase" evidence="2">
    <location>
        <begin position="65"/>
        <end position="237"/>
    </location>
</feature>
<comment type="caution">
    <text evidence="3">The sequence shown here is derived from an EMBL/GenBank/DDBJ whole genome shotgun (WGS) entry which is preliminary data.</text>
</comment>
<dbReference type="EMBL" id="JBFSHR010000009">
    <property type="protein sequence ID" value="MEX6428986.1"/>
    <property type="molecule type" value="Genomic_DNA"/>
</dbReference>